<reference evidence="4 5" key="3">
    <citation type="submission" date="2018-11" db="EMBL/GenBank/DDBJ databases">
        <authorList>
            <consortium name="Pathogen Informatics"/>
        </authorList>
    </citation>
    <scope>NUCLEOTIDE SEQUENCE [LARGE SCALE GENOMIC DNA]</scope>
    <source>
        <strain evidence="4 5">NST_G2</strain>
    </source>
</reference>
<name>A0A0X3NID4_SCHSO</name>
<reference evidence="6" key="2">
    <citation type="submission" date="2016-06" db="UniProtKB">
        <authorList>
            <consortium name="WormBaseParasite"/>
        </authorList>
    </citation>
    <scope>IDENTIFICATION</scope>
</reference>
<dbReference type="OrthoDB" id="6220976at2759"/>
<dbReference type="PROSITE" id="PS01132">
    <property type="entry name" value="ACTINS_ACT_LIKE"/>
    <property type="match status" value="1"/>
</dbReference>
<dbReference type="InterPro" id="IPR020902">
    <property type="entry name" value="Actin/actin-like_CS"/>
</dbReference>
<dbReference type="SUPFAM" id="SSF53067">
    <property type="entry name" value="Actin-like ATPase domain"/>
    <property type="match status" value="2"/>
</dbReference>
<sequence>MLLSSAPVVIDNGSGLCKAGFAGEDSPISVFPSIIGRPKNPQMMVGINQQEHFVGDEAQKMRGILTLQYPIEYGVVKNWDDMEKIWDYTFKNELRVRPEDQAVLLTEAPLNPRNNREKMVEVMFEKFNVPGLYIAIQAVLALYASGRTTGVVMDVGDGATHLVPIYEGHGLQHAVVRLNLAGRDLTDYFQTLLLKRGYSLVSSAEMEVVRDMKERLCYVALDPETELLRAQKSNITEAHYEMPDGQVLTVSTERFQCPEALFMPELVGREIKGIHEVAYESVENCDIDLRKELYSSIVLSGGSTMFQGLVQRMQQEMTRLVTKNTKVKVIGPEERKFSAWIGGSILGSLNAFSEMIVTKYEYEDMGAGIVHRKCF</sequence>
<dbReference type="CDD" id="cd13397">
    <property type="entry name" value="ASKHA_NBD_actin_Arp-T1-3"/>
    <property type="match status" value="1"/>
</dbReference>
<dbReference type="PANTHER" id="PTHR11937">
    <property type="entry name" value="ACTIN"/>
    <property type="match status" value="1"/>
</dbReference>
<dbReference type="WBParaSite" id="SSLN_0001870701-mRNA-1">
    <property type="protein sequence ID" value="SSLN_0001870701-mRNA-1"/>
    <property type="gene ID" value="SSLN_0001870701"/>
</dbReference>
<dbReference type="Pfam" id="PF00022">
    <property type="entry name" value="Actin"/>
    <property type="match status" value="1"/>
</dbReference>
<dbReference type="STRING" id="70667.A0A0X3NID4"/>
<dbReference type="FunFam" id="3.30.420.40:FF:000002">
    <property type="entry name" value="Muscle actin"/>
    <property type="match status" value="1"/>
</dbReference>
<dbReference type="PRINTS" id="PR00190">
    <property type="entry name" value="ACTIN"/>
</dbReference>
<dbReference type="InterPro" id="IPR004000">
    <property type="entry name" value="Actin"/>
</dbReference>
<proteinExistence type="inferred from homology"/>
<gene>
    <name evidence="4" type="ORF">SSLN_LOCUS18027</name>
    <name evidence="3" type="ORF">TR158582</name>
</gene>
<accession>A0A0X3NID4</accession>
<comment type="function">
    <text evidence="1">Actins are highly conserved proteins that are involved in various types of cell motility and are ubiquitously expressed in all eukaryotic cells.</text>
</comment>
<reference evidence="3" key="1">
    <citation type="submission" date="2016-01" db="EMBL/GenBank/DDBJ databases">
        <title>Reference transcriptome for the parasite Schistocephalus solidus: insights into the molecular evolution of parasitism.</title>
        <authorList>
            <person name="Hebert F.O."/>
            <person name="Grambauer S."/>
            <person name="Barber I."/>
            <person name="Landry C.R."/>
            <person name="Aubin-Horth N."/>
        </authorList>
    </citation>
    <scope>NUCLEOTIDE SEQUENCE</scope>
</reference>
<dbReference type="AlphaFoldDB" id="A0A0X3NID4"/>
<evidence type="ECO:0000313" key="4">
    <source>
        <dbReference type="EMBL" id="VDM04413.1"/>
    </source>
</evidence>
<dbReference type="SMART" id="SM00268">
    <property type="entry name" value="ACTIN"/>
    <property type="match status" value="1"/>
</dbReference>
<dbReference type="Gene3D" id="3.30.420.40">
    <property type="match status" value="2"/>
</dbReference>
<evidence type="ECO:0000256" key="2">
    <source>
        <dbReference type="RuleBase" id="RU000487"/>
    </source>
</evidence>
<organism evidence="3">
    <name type="scientific">Schistocephalus solidus</name>
    <name type="common">Tapeworm</name>
    <dbReference type="NCBI Taxonomy" id="70667"/>
    <lineage>
        <taxon>Eukaryota</taxon>
        <taxon>Metazoa</taxon>
        <taxon>Spiralia</taxon>
        <taxon>Lophotrochozoa</taxon>
        <taxon>Platyhelminthes</taxon>
        <taxon>Cestoda</taxon>
        <taxon>Eucestoda</taxon>
        <taxon>Diphyllobothriidea</taxon>
        <taxon>Diphyllobothriidae</taxon>
        <taxon>Schistocephalus</taxon>
    </lineage>
</organism>
<comment type="similarity">
    <text evidence="2">Belongs to the actin family.</text>
</comment>
<keyword evidence="5" id="KW-1185">Reference proteome</keyword>
<dbReference type="EMBL" id="GEEE01023870">
    <property type="protein sequence ID" value="JAP39355.1"/>
    <property type="molecule type" value="Transcribed_RNA"/>
</dbReference>
<dbReference type="InterPro" id="IPR043129">
    <property type="entry name" value="ATPase_NBD"/>
</dbReference>
<dbReference type="Gene3D" id="3.90.640.10">
    <property type="entry name" value="Actin, Chain A, domain 4"/>
    <property type="match status" value="1"/>
</dbReference>
<protein>
    <submittedName>
        <fullName evidence="6">Actin</fullName>
    </submittedName>
</protein>
<dbReference type="EMBL" id="UYSU01043547">
    <property type="protein sequence ID" value="VDM04413.1"/>
    <property type="molecule type" value="Genomic_DNA"/>
</dbReference>
<evidence type="ECO:0000256" key="1">
    <source>
        <dbReference type="ARBA" id="ARBA00003520"/>
    </source>
</evidence>
<evidence type="ECO:0000313" key="6">
    <source>
        <dbReference type="WBParaSite" id="SSLN_0001870701-mRNA-1"/>
    </source>
</evidence>
<evidence type="ECO:0000313" key="3">
    <source>
        <dbReference type="EMBL" id="JAP39355.1"/>
    </source>
</evidence>
<dbReference type="Proteomes" id="UP000275846">
    <property type="component" value="Unassembled WGS sequence"/>
</dbReference>
<evidence type="ECO:0000313" key="5">
    <source>
        <dbReference type="Proteomes" id="UP000275846"/>
    </source>
</evidence>
<dbReference type="FunFam" id="3.90.640.10:FF:000007">
    <property type="entry name" value="Actin like 7B"/>
    <property type="match status" value="1"/>
</dbReference>